<dbReference type="GO" id="GO:0016787">
    <property type="term" value="F:hydrolase activity"/>
    <property type="evidence" value="ECO:0007669"/>
    <property type="project" value="UniProtKB-KW"/>
</dbReference>
<dbReference type="InterPro" id="IPR000073">
    <property type="entry name" value="AB_hydrolase_1"/>
</dbReference>
<accession>A3U134</accession>
<keyword evidence="2" id="KW-0378">Hydrolase</keyword>
<evidence type="ECO:0000259" key="1">
    <source>
        <dbReference type="Pfam" id="PF12697"/>
    </source>
</evidence>
<protein>
    <submittedName>
        <fullName evidence="2">Alpha/beta hydrolase</fullName>
    </submittedName>
</protein>
<comment type="caution">
    <text evidence="2">The sequence shown here is derived from an EMBL/GenBank/DDBJ whole genome shotgun (WGS) entry which is preliminary data.</text>
</comment>
<dbReference type="RefSeq" id="WP_009804017.1">
    <property type="nucleotide sequence ID" value="NZ_AAMO01000009.1"/>
</dbReference>
<sequence>MIENAEHKVDIDGTELRMQRGGEGTQVLFLHGAAGHQGWLPFADALAKDHDVIATEHPGFGLSDGYSWADSIAKLADFYVKFLGTEGIGPVHLIGSSLGGWLASEIAVRDESLLRSLTLISPAGIYTPQLDLPDMLSMSYEELMRAVFASSAVADMVLSQPLTPEQMDMRARNGKAVARLGARGFYNPDFPEQLSSITVPTTIIWGDTDRIVPTGYGPLWKAAIAHSTLHVLDDCGHLPHIECQAAVLDILATRLPD</sequence>
<dbReference type="EMBL" id="AAMO01000009">
    <property type="protein sequence ID" value="EAQ02017.1"/>
    <property type="molecule type" value="Genomic_DNA"/>
</dbReference>
<dbReference type="Gene3D" id="3.40.50.1820">
    <property type="entry name" value="alpha/beta hydrolase"/>
    <property type="match status" value="1"/>
</dbReference>
<keyword evidence="3" id="KW-1185">Reference proteome</keyword>
<reference evidence="2 3" key="1">
    <citation type="journal article" date="2010" name="J. Bacteriol.">
        <title>Genome sequences of Oceanicola granulosus HTCC2516(T) and Oceanicola batsensis HTCC2597(TDelta).</title>
        <authorList>
            <person name="Thrash J.C."/>
            <person name="Cho J.C."/>
            <person name="Vergin K.L."/>
            <person name="Giovannoni S.J."/>
        </authorList>
    </citation>
    <scope>NUCLEOTIDE SEQUENCE [LARGE SCALE GENOMIC DNA]</scope>
    <source>
        <strain evidence="3">ATCC BAA-863 / DSM 15984 / KCTC 12145 / HTCC2597</strain>
    </source>
</reference>
<dbReference type="HOGENOM" id="CLU_020336_13_2_5"/>
<dbReference type="AlphaFoldDB" id="A3U134"/>
<dbReference type="PRINTS" id="PR00111">
    <property type="entry name" value="ABHYDROLASE"/>
</dbReference>
<dbReference type="ESTHER" id="9rhob-a3u134">
    <property type="family name" value="AlphaBeta_hydrolase"/>
</dbReference>
<feature type="domain" description="AB hydrolase-1" evidence="1">
    <location>
        <begin position="27"/>
        <end position="249"/>
    </location>
</feature>
<dbReference type="PANTHER" id="PTHR43798">
    <property type="entry name" value="MONOACYLGLYCEROL LIPASE"/>
    <property type="match status" value="1"/>
</dbReference>
<dbReference type="SUPFAM" id="SSF53474">
    <property type="entry name" value="alpha/beta-Hydrolases"/>
    <property type="match status" value="1"/>
</dbReference>
<name>A3U134_PSEBH</name>
<dbReference type="STRING" id="252305.OB2597_20371"/>
<proteinExistence type="predicted"/>
<dbReference type="OrthoDB" id="9804723at2"/>
<dbReference type="InterPro" id="IPR050266">
    <property type="entry name" value="AB_hydrolase_sf"/>
</dbReference>
<dbReference type="InterPro" id="IPR029058">
    <property type="entry name" value="AB_hydrolase_fold"/>
</dbReference>
<organism evidence="2 3">
    <name type="scientific">Pseudooceanicola batsensis (strain ATCC BAA-863 / DSM 15984 / KCTC 12145 / HTCC2597)</name>
    <name type="common">Oceanicola batsensis</name>
    <dbReference type="NCBI Taxonomy" id="252305"/>
    <lineage>
        <taxon>Bacteria</taxon>
        <taxon>Pseudomonadati</taxon>
        <taxon>Pseudomonadota</taxon>
        <taxon>Alphaproteobacteria</taxon>
        <taxon>Rhodobacterales</taxon>
        <taxon>Paracoccaceae</taxon>
        <taxon>Pseudooceanicola</taxon>
    </lineage>
</organism>
<evidence type="ECO:0000313" key="2">
    <source>
        <dbReference type="EMBL" id="EAQ02017.1"/>
    </source>
</evidence>
<dbReference type="Proteomes" id="UP000004318">
    <property type="component" value="Unassembled WGS sequence"/>
</dbReference>
<gene>
    <name evidence="2" type="ORF">OB2597_20371</name>
</gene>
<evidence type="ECO:0000313" key="3">
    <source>
        <dbReference type="Proteomes" id="UP000004318"/>
    </source>
</evidence>
<dbReference type="Pfam" id="PF12697">
    <property type="entry name" value="Abhydrolase_6"/>
    <property type="match status" value="1"/>
</dbReference>